<dbReference type="PANTHER" id="PTHR12388:SF0">
    <property type="entry name" value="MITOCHONDRIAL IMPORT INNER MEMBRANE TRANSLOCASE SUBUNIT TIM16"/>
    <property type="match status" value="1"/>
</dbReference>
<keyword evidence="10" id="KW-0472">Membrane</keyword>
<dbReference type="Gene3D" id="1.10.287.110">
    <property type="entry name" value="DnaJ domain"/>
    <property type="match status" value="1"/>
</dbReference>
<keyword evidence="5" id="KW-0813">Transport</keyword>
<reference evidence="13 14" key="1">
    <citation type="submission" date="2016-04" db="EMBL/GenBank/DDBJ databases">
        <title>Evolutionary innovation and constraint leading to complex multicellularity in the Ascomycota.</title>
        <authorList>
            <person name="Cisse O."/>
            <person name="Nguyen A."/>
            <person name="Hewitt D.A."/>
            <person name="Jedd G."/>
            <person name="Stajich J.E."/>
        </authorList>
    </citation>
    <scope>NUCLEOTIDE SEQUENCE [LARGE SCALE GENOMIC DNA]</scope>
    <source>
        <strain evidence="13 14">DAH-3</strain>
    </source>
</reference>
<dbReference type="InterPro" id="IPR005341">
    <property type="entry name" value="Tim16"/>
</dbReference>
<dbReference type="AlphaFoldDB" id="A0A1U7LRM4"/>
<keyword evidence="6" id="KW-0999">Mitochondrion inner membrane</keyword>
<evidence type="ECO:0000313" key="14">
    <source>
        <dbReference type="Proteomes" id="UP000186594"/>
    </source>
</evidence>
<evidence type="ECO:0000256" key="11">
    <source>
        <dbReference type="ARBA" id="ARBA00030422"/>
    </source>
</evidence>
<evidence type="ECO:0000256" key="6">
    <source>
        <dbReference type="ARBA" id="ARBA00022792"/>
    </source>
</evidence>
<keyword evidence="8" id="KW-0811">Translocation</keyword>
<accession>A0A1U7LRM4</accession>
<comment type="similarity">
    <text evidence="2">Belongs to the TIM16/PAM16 family.</text>
</comment>
<evidence type="ECO:0000256" key="4">
    <source>
        <dbReference type="ARBA" id="ARBA00020721"/>
    </source>
</evidence>
<protein>
    <recommendedName>
        <fullName evidence="4">Mitochondrial import inner membrane translocase subunit TIM16</fullName>
    </recommendedName>
    <alternativeName>
        <fullName evidence="3">Mitochondrial import inner membrane translocase subunit tim16</fullName>
    </alternativeName>
    <alternativeName>
        <fullName evidence="11 12">Presequence translocated-associated motor subunit PAM16</fullName>
    </alternativeName>
</protein>
<comment type="caution">
    <text evidence="13">The sequence shown here is derived from an EMBL/GenBank/DDBJ whole genome shotgun (WGS) entry which is preliminary data.</text>
</comment>
<keyword evidence="7" id="KW-0653">Protein transport</keyword>
<evidence type="ECO:0000256" key="2">
    <source>
        <dbReference type="ARBA" id="ARBA00008817"/>
    </source>
</evidence>
<dbReference type="GO" id="GO:0019904">
    <property type="term" value="F:protein domain specific binding"/>
    <property type="evidence" value="ECO:0007669"/>
    <property type="project" value="EnsemblFungi"/>
</dbReference>
<evidence type="ECO:0000256" key="12">
    <source>
        <dbReference type="ARBA" id="ARBA00031407"/>
    </source>
</evidence>
<dbReference type="InterPro" id="IPR036869">
    <property type="entry name" value="J_dom_sf"/>
</dbReference>
<dbReference type="PANTHER" id="PTHR12388">
    <property type="entry name" value="MITOCHONDRIA ASSOCIATED GRANULOCYTE MACROPHAGE CSF SIGNALING MOLECULE"/>
    <property type="match status" value="1"/>
</dbReference>
<keyword evidence="9" id="KW-0496">Mitochondrion</keyword>
<dbReference type="Pfam" id="PF03656">
    <property type="entry name" value="Pam16"/>
    <property type="match status" value="1"/>
</dbReference>
<evidence type="ECO:0000256" key="9">
    <source>
        <dbReference type="ARBA" id="ARBA00023128"/>
    </source>
</evidence>
<dbReference type="FunFam" id="1.10.287.110:FF:000006">
    <property type="entry name" value="Import inner membrane translocase subunit TIM16"/>
    <property type="match status" value="1"/>
</dbReference>
<evidence type="ECO:0000256" key="3">
    <source>
        <dbReference type="ARBA" id="ARBA00013571"/>
    </source>
</evidence>
<evidence type="ECO:0000256" key="5">
    <source>
        <dbReference type="ARBA" id="ARBA00022448"/>
    </source>
</evidence>
<dbReference type="OMA" id="RMFKIND"/>
<evidence type="ECO:0000256" key="10">
    <source>
        <dbReference type="ARBA" id="ARBA00023136"/>
    </source>
</evidence>
<dbReference type="GO" id="GO:0030150">
    <property type="term" value="P:protein import into mitochondrial matrix"/>
    <property type="evidence" value="ECO:0007669"/>
    <property type="project" value="EnsemblFungi"/>
</dbReference>
<dbReference type="STRING" id="1198029.A0A1U7LRM4"/>
<keyword evidence="14" id="KW-1185">Reference proteome</keyword>
<evidence type="ECO:0000256" key="8">
    <source>
        <dbReference type="ARBA" id="ARBA00023010"/>
    </source>
</evidence>
<evidence type="ECO:0000313" key="13">
    <source>
        <dbReference type="EMBL" id="OLL25171.1"/>
    </source>
</evidence>
<gene>
    <name evidence="13" type="ORF">NEOLI_003856</name>
</gene>
<organism evidence="13 14">
    <name type="scientific">Neolecta irregularis (strain DAH-3)</name>
    <dbReference type="NCBI Taxonomy" id="1198029"/>
    <lineage>
        <taxon>Eukaryota</taxon>
        <taxon>Fungi</taxon>
        <taxon>Dikarya</taxon>
        <taxon>Ascomycota</taxon>
        <taxon>Taphrinomycotina</taxon>
        <taxon>Neolectales</taxon>
        <taxon>Neolectaceae</taxon>
        <taxon>Neolecta</taxon>
    </lineage>
</organism>
<name>A0A1U7LRM4_NEOID</name>
<dbReference type="EMBL" id="LXFE01000481">
    <property type="protein sequence ID" value="OLL25171.1"/>
    <property type="molecule type" value="Genomic_DNA"/>
</dbReference>
<evidence type="ECO:0000256" key="1">
    <source>
        <dbReference type="ARBA" id="ARBA00004637"/>
    </source>
</evidence>
<evidence type="ECO:0000256" key="7">
    <source>
        <dbReference type="ARBA" id="ARBA00022927"/>
    </source>
</evidence>
<sequence length="136" mass="14608">MAHRIIAQIVVIGTQVVGKAFIEAYRQAAATSAGAARSQAASFGGAAAKDSITQKTGITSEEACQILDVPKDKISLDGVMKRYEKLFTMNEPKNGGSQYLQAKIFRARERLEMELAQKKAASEVQEASKHSDSSSS</sequence>
<dbReference type="OrthoDB" id="10262892at2759"/>
<dbReference type="GO" id="GO:0001405">
    <property type="term" value="C:PAM complex, Tim23 associated import motor"/>
    <property type="evidence" value="ECO:0007669"/>
    <property type="project" value="EnsemblFungi"/>
</dbReference>
<dbReference type="Proteomes" id="UP000186594">
    <property type="component" value="Unassembled WGS sequence"/>
</dbReference>
<proteinExistence type="inferred from homology"/>
<comment type="subcellular location">
    <subcellularLocation>
        <location evidence="1">Mitochondrion inner membrane</location>
        <topology evidence="1">Peripheral membrane protein</topology>
    </subcellularLocation>
</comment>